<accession>A0A6A2WEH1</accession>
<evidence type="ECO:0000256" key="1">
    <source>
        <dbReference type="ARBA" id="ARBA00010507"/>
    </source>
</evidence>
<dbReference type="Proteomes" id="UP000436088">
    <property type="component" value="Unassembled WGS sequence"/>
</dbReference>
<dbReference type="InterPro" id="IPR051681">
    <property type="entry name" value="Ser/Thr_Kinases-Pseudokinases"/>
</dbReference>
<evidence type="ECO:0000256" key="7">
    <source>
        <dbReference type="ARBA" id="ARBA00022840"/>
    </source>
</evidence>
<dbReference type="SUPFAM" id="SSF55021">
    <property type="entry name" value="ACT-like"/>
    <property type="match status" value="1"/>
</dbReference>
<dbReference type="EC" id="2.7.11.1" evidence="2"/>
<sequence>MGDTESCSSRAEDFPPSQRRKQRQKIEVYNEVLCRLGDLNIEDSTFPSFEDELWAYFSRLPTRYAFDVNVQRVEDVFMHKRLLLKTRNPASKPAIEVRLVQVRSASDRNQVISVHMKFARKADAQVHPPPAFGTSSDLELVHEAKRVIKDMEVIFDAKQIHYRLMHEITISTNDKPKLLTQLTSLLSELALNIQEAHVFSTTDGYSLDVFVVDGWALEDTEQLRNVLIKEISKVEKHSGLKSHAIYHVRELEQTENKLNSNHVNIHGSGNGVWEIDTTLLKYESKLTSSSYGDLYKGTFCGQDVAIKVLRIERLNENLLKEFTQEVNIMRKIQHKNVVQFIGACTSPPSLCIVTEFMSGGSIYDLLHKQKSGFKLPFLLKVAIDVSKGMSYLHQKSVEVTVEGASSAWCDDCRNWNISLDGSRGEGFKRLFAVVKIEVSSSSDILSALGPWKVIEHKPYDHKAEVFSFGVVLWELLSGRGLRPVIPKHAHPNFVELLATGSISETRIRRNFKKFGRLSHQRKMGGVAEGKWPRKFGLAFSYMAAYYAIGEYILYPVFALKKRRCLCSMINRSSPMKWIKLEIWQFACCRLLLLFHILFSRPFYRPEVIFNQYVIEMLSGPPFFDINSTEQEEGDNVREIMESQRTEEEPGSGKQRKTSMVENGPRNQRRISKRKDDDIQFDHLHKLNQKNVSAWNMRRKINMVSHGHLSTVDEHMFNSQNDYGSSMKITSE</sequence>
<name>A0A6A2WEH1_HIBSY</name>
<keyword evidence="5" id="KW-0547">Nucleotide-binding</keyword>
<feature type="region of interest" description="Disordered" evidence="10">
    <location>
        <begin position="633"/>
        <end position="674"/>
    </location>
</feature>
<feature type="domain" description="ACT" evidence="13">
    <location>
        <begin position="167"/>
        <end position="242"/>
    </location>
</feature>
<dbReference type="PROSITE" id="PS51671">
    <property type="entry name" value="ACT"/>
    <property type="match status" value="1"/>
</dbReference>
<comment type="catalytic activity">
    <reaction evidence="8">
        <text>L-threonyl-[protein] + ATP = O-phospho-L-threonyl-[protein] + ADP + H(+)</text>
        <dbReference type="Rhea" id="RHEA:46608"/>
        <dbReference type="Rhea" id="RHEA-COMP:11060"/>
        <dbReference type="Rhea" id="RHEA-COMP:11605"/>
        <dbReference type="ChEBI" id="CHEBI:15378"/>
        <dbReference type="ChEBI" id="CHEBI:30013"/>
        <dbReference type="ChEBI" id="CHEBI:30616"/>
        <dbReference type="ChEBI" id="CHEBI:61977"/>
        <dbReference type="ChEBI" id="CHEBI:456216"/>
        <dbReference type="EC" id="2.7.11.1"/>
    </reaction>
</comment>
<evidence type="ECO:0000256" key="10">
    <source>
        <dbReference type="SAM" id="MobiDB-lite"/>
    </source>
</evidence>
<dbReference type="PANTHER" id="PTHR44329:SF278">
    <property type="entry name" value="PROTEIN KINASE DOMAIN-CONTAINING PROTEIN"/>
    <property type="match status" value="1"/>
</dbReference>
<feature type="domain" description="Protein kinase" evidence="12">
    <location>
        <begin position="280"/>
        <end position="598"/>
    </location>
</feature>
<keyword evidence="7" id="KW-0067">ATP-binding</keyword>
<evidence type="ECO:0000256" key="11">
    <source>
        <dbReference type="SAM" id="Phobius"/>
    </source>
</evidence>
<dbReference type="InterPro" id="IPR000719">
    <property type="entry name" value="Prot_kinase_dom"/>
</dbReference>
<feature type="region of interest" description="Disordered" evidence="10">
    <location>
        <begin position="1"/>
        <end position="22"/>
    </location>
</feature>
<evidence type="ECO:0000256" key="3">
    <source>
        <dbReference type="ARBA" id="ARBA00022527"/>
    </source>
</evidence>
<keyword evidence="6" id="KW-0418">Kinase</keyword>
<comment type="similarity">
    <text evidence="1">Belongs to the protein kinase superfamily. TKL Ser/Thr protein kinase family. RAF subfamily.</text>
</comment>
<comment type="catalytic activity">
    <reaction evidence="9">
        <text>L-seryl-[protein] + ATP = O-phospho-L-seryl-[protein] + ADP + H(+)</text>
        <dbReference type="Rhea" id="RHEA:17989"/>
        <dbReference type="Rhea" id="RHEA-COMP:9863"/>
        <dbReference type="Rhea" id="RHEA-COMP:11604"/>
        <dbReference type="ChEBI" id="CHEBI:15378"/>
        <dbReference type="ChEBI" id="CHEBI:29999"/>
        <dbReference type="ChEBI" id="CHEBI:30616"/>
        <dbReference type="ChEBI" id="CHEBI:83421"/>
        <dbReference type="ChEBI" id="CHEBI:456216"/>
        <dbReference type="EC" id="2.7.11.1"/>
    </reaction>
</comment>
<dbReference type="PANTHER" id="PTHR44329">
    <property type="entry name" value="SERINE/THREONINE-PROTEIN KINASE TNNI3K-RELATED"/>
    <property type="match status" value="1"/>
</dbReference>
<evidence type="ECO:0000256" key="2">
    <source>
        <dbReference type="ARBA" id="ARBA00012513"/>
    </source>
</evidence>
<feature type="compositionally biased region" description="Basic and acidic residues" evidence="10">
    <location>
        <begin position="634"/>
        <end position="647"/>
    </location>
</feature>
<dbReference type="EMBL" id="VEPZ02001765">
    <property type="protein sequence ID" value="KAE8656468.1"/>
    <property type="molecule type" value="Genomic_DNA"/>
</dbReference>
<evidence type="ECO:0000256" key="4">
    <source>
        <dbReference type="ARBA" id="ARBA00022679"/>
    </source>
</evidence>
<evidence type="ECO:0000313" key="15">
    <source>
        <dbReference type="Proteomes" id="UP000436088"/>
    </source>
</evidence>
<evidence type="ECO:0000259" key="12">
    <source>
        <dbReference type="PROSITE" id="PS50011"/>
    </source>
</evidence>
<protein>
    <recommendedName>
        <fullName evidence="2">non-specific serine/threonine protein kinase</fullName>
        <ecNumber evidence="2">2.7.11.1</ecNumber>
    </recommendedName>
</protein>
<dbReference type="GO" id="GO:0005524">
    <property type="term" value="F:ATP binding"/>
    <property type="evidence" value="ECO:0007669"/>
    <property type="project" value="UniProtKB-KW"/>
</dbReference>
<evidence type="ECO:0000256" key="5">
    <source>
        <dbReference type="ARBA" id="ARBA00022741"/>
    </source>
</evidence>
<keyword evidence="11" id="KW-0812">Transmembrane</keyword>
<evidence type="ECO:0000259" key="13">
    <source>
        <dbReference type="PROSITE" id="PS51671"/>
    </source>
</evidence>
<dbReference type="InterPro" id="IPR002912">
    <property type="entry name" value="ACT_dom"/>
</dbReference>
<comment type="caution">
    <text evidence="14">The sequence shown here is derived from an EMBL/GenBank/DDBJ whole genome shotgun (WGS) entry which is preliminary data.</text>
</comment>
<dbReference type="GO" id="GO:0004674">
    <property type="term" value="F:protein serine/threonine kinase activity"/>
    <property type="evidence" value="ECO:0007669"/>
    <property type="project" value="UniProtKB-KW"/>
</dbReference>
<proteinExistence type="inferred from homology"/>
<keyword evidence="3" id="KW-0723">Serine/threonine-protein kinase</keyword>
<dbReference type="InterPro" id="IPR011009">
    <property type="entry name" value="Kinase-like_dom_sf"/>
</dbReference>
<keyword evidence="11" id="KW-0472">Membrane</keyword>
<evidence type="ECO:0000256" key="6">
    <source>
        <dbReference type="ARBA" id="ARBA00022777"/>
    </source>
</evidence>
<evidence type="ECO:0000256" key="8">
    <source>
        <dbReference type="ARBA" id="ARBA00047899"/>
    </source>
</evidence>
<reference evidence="14" key="1">
    <citation type="submission" date="2019-09" db="EMBL/GenBank/DDBJ databases">
        <title>Draft genome information of white flower Hibiscus syriacus.</title>
        <authorList>
            <person name="Kim Y.-M."/>
        </authorList>
    </citation>
    <scope>NUCLEOTIDE SEQUENCE [LARGE SCALE GENOMIC DNA]</scope>
    <source>
        <strain evidence="14">YM2019G1</strain>
    </source>
</reference>
<feature type="transmembrane region" description="Helical" evidence="11">
    <location>
        <begin position="538"/>
        <end position="559"/>
    </location>
</feature>
<dbReference type="InterPro" id="IPR045865">
    <property type="entry name" value="ACT-like_dom_sf"/>
</dbReference>
<dbReference type="SUPFAM" id="SSF56112">
    <property type="entry name" value="Protein kinase-like (PK-like)"/>
    <property type="match status" value="1"/>
</dbReference>
<keyword evidence="4" id="KW-0808">Transferase</keyword>
<keyword evidence="15" id="KW-1185">Reference proteome</keyword>
<dbReference type="PROSITE" id="PS50011">
    <property type="entry name" value="PROTEIN_KINASE_DOM"/>
    <property type="match status" value="1"/>
</dbReference>
<dbReference type="Gene3D" id="1.10.510.10">
    <property type="entry name" value="Transferase(Phosphotransferase) domain 1"/>
    <property type="match status" value="1"/>
</dbReference>
<feature type="transmembrane region" description="Helical" evidence="11">
    <location>
        <begin position="580"/>
        <end position="598"/>
    </location>
</feature>
<dbReference type="AlphaFoldDB" id="A0A6A2WEH1"/>
<evidence type="ECO:0000313" key="14">
    <source>
        <dbReference type="EMBL" id="KAE8656468.1"/>
    </source>
</evidence>
<evidence type="ECO:0000256" key="9">
    <source>
        <dbReference type="ARBA" id="ARBA00048679"/>
    </source>
</evidence>
<dbReference type="Pfam" id="PF07714">
    <property type="entry name" value="PK_Tyr_Ser-Thr"/>
    <property type="match status" value="1"/>
</dbReference>
<dbReference type="Gene3D" id="3.30.200.20">
    <property type="entry name" value="Phosphorylase Kinase, domain 1"/>
    <property type="match status" value="1"/>
</dbReference>
<keyword evidence="11" id="KW-1133">Transmembrane helix</keyword>
<gene>
    <name evidence="14" type="ORF">F3Y22_tig00117000pilonHSYRG00135</name>
</gene>
<dbReference type="InterPro" id="IPR001245">
    <property type="entry name" value="Ser-Thr/Tyr_kinase_cat_dom"/>
</dbReference>
<organism evidence="14 15">
    <name type="scientific">Hibiscus syriacus</name>
    <name type="common">Rose of Sharon</name>
    <dbReference type="NCBI Taxonomy" id="106335"/>
    <lineage>
        <taxon>Eukaryota</taxon>
        <taxon>Viridiplantae</taxon>
        <taxon>Streptophyta</taxon>
        <taxon>Embryophyta</taxon>
        <taxon>Tracheophyta</taxon>
        <taxon>Spermatophyta</taxon>
        <taxon>Magnoliopsida</taxon>
        <taxon>eudicotyledons</taxon>
        <taxon>Gunneridae</taxon>
        <taxon>Pentapetalae</taxon>
        <taxon>rosids</taxon>
        <taxon>malvids</taxon>
        <taxon>Malvales</taxon>
        <taxon>Malvaceae</taxon>
        <taxon>Malvoideae</taxon>
        <taxon>Hibiscus</taxon>
    </lineage>
</organism>
<dbReference type="FunFam" id="3.30.200.20:FF:000060">
    <property type="entry name" value="Serine/threonine-protein kinase isoform 1"/>
    <property type="match status" value="1"/>
</dbReference>